<dbReference type="GO" id="GO:0006508">
    <property type="term" value="P:proteolysis"/>
    <property type="evidence" value="ECO:0007669"/>
    <property type="project" value="InterPro"/>
</dbReference>
<feature type="signal peptide" evidence="2">
    <location>
        <begin position="1"/>
        <end position="22"/>
    </location>
</feature>
<gene>
    <name evidence="4" type="ORF">K8089_15330</name>
</gene>
<dbReference type="SUPFAM" id="SSF53474">
    <property type="entry name" value="alpha/beta-Hydrolases"/>
    <property type="match status" value="1"/>
</dbReference>
<keyword evidence="5" id="KW-1185">Reference proteome</keyword>
<dbReference type="RefSeq" id="WP_237604173.1">
    <property type="nucleotide sequence ID" value="NZ_JAIRBA010000045.1"/>
</dbReference>
<dbReference type="InterPro" id="IPR001375">
    <property type="entry name" value="Peptidase_S9_cat"/>
</dbReference>
<evidence type="ECO:0000256" key="1">
    <source>
        <dbReference type="ARBA" id="ARBA00022801"/>
    </source>
</evidence>
<proteinExistence type="predicted"/>
<organism evidence="4 5">
    <name type="scientific">Aequorivita vitellina</name>
    <dbReference type="NCBI Taxonomy" id="2874475"/>
    <lineage>
        <taxon>Bacteria</taxon>
        <taxon>Pseudomonadati</taxon>
        <taxon>Bacteroidota</taxon>
        <taxon>Flavobacteriia</taxon>
        <taxon>Flavobacteriales</taxon>
        <taxon>Flavobacteriaceae</taxon>
        <taxon>Aequorivita</taxon>
    </lineage>
</organism>
<feature type="domain" description="Peptidase S9 prolyl oligopeptidase catalytic" evidence="3">
    <location>
        <begin position="542"/>
        <end position="757"/>
    </location>
</feature>
<dbReference type="Pfam" id="PF00326">
    <property type="entry name" value="Peptidase_S9"/>
    <property type="match status" value="1"/>
</dbReference>
<feature type="chain" id="PRO_5040808293" evidence="2">
    <location>
        <begin position="23"/>
        <end position="765"/>
    </location>
</feature>
<dbReference type="PANTHER" id="PTHR42776:SF27">
    <property type="entry name" value="DIPEPTIDYL PEPTIDASE FAMILY MEMBER 6"/>
    <property type="match status" value="1"/>
</dbReference>
<dbReference type="PANTHER" id="PTHR42776">
    <property type="entry name" value="SERINE PEPTIDASE S9 FAMILY MEMBER"/>
    <property type="match status" value="1"/>
</dbReference>
<comment type="caution">
    <text evidence="4">The sequence shown here is derived from an EMBL/GenBank/DDBJ whole genome shotgun (WGS) entry which is preliminary data.</text>
</comment>
<protein>
    <submittedName>
        <fullName evidence="4">S9 family peptidase</fullName>
    </submittedName>
</protein>
<dbReference type="InterPro" id="IPR029058">
    <property type="entry name" value="AB_hydrolase_fold"/>
</dbReference>
<dbReference type="SUPFAM" id="SSF82171">
    <property type="entry name" value="DPP6 N-terminal domain-like"/>
    <property type="match status" value="1"/>
</dbReference>
<sequence>MNKILNLSLALTMLIFTGAVQAQELNGSYSGTLDVQGMQMELVFNITPTEDGYSATLDVPAQGASGIELDSVVLQDKNVTITSAKMGLSYSGTVSGELIEGEYEQMGQKFPLTLKKTIKTKPGNTALPSTDEELAALAAKGKGNYKYSVADYFKTPEAYSFQLSPDGKYISYLKRRETGERDLYLKNTETQEETLLIKQDEDVIRGYFWANDSRILYMQDKGGNENHHVFGVDVTGENKKELTPYEGVKANIIESLKEDEDHIIVQMNKDNVQQEEPYRLNINTGEVTKLYTVKAGDPPVASYDFDRKGNLRAINRIVDGINIELLYKIDGEFKRVKLTEFGDTFGISSFNPTTENPDDAYVISNLDGDKIEIQLYDLKANKKIKTLFNNDTFDVSGVSLSRKRNYEIDYFSYTGEKTVVVPVSTTYKKIYSRLQKKFGEKQFFTLGKTDDESQYMVAVTSDKIVGEYYLYDVEKDTVTLLYKLLPHLKAEDMATVKPIKFQSRDGLTIHGYITLPANYKEGQRLPLIVNPHGGPQGIRDTWGFNPEAQLFASRGYATLHVNFRVSGGYGKSFLKAGFGEIGRKAMDDVEDGVDYAIAQGWADKNNVAIYGGSHGGYAVLRGMTKTPEKYACGVDYVGVSNLHTFMNTIPPYWEKYRELLYKIWYNPNIPEEKAIMDEISPALHVDKITKPLFVVQGANDPRVNIDEADQIVESLRKRGVEVPYMVKYDEGHGFAKEENRLALYEAMMGFFAEHLKENKMSPVKK</sequence>
<dbReference type="GO" id="GO:0004252">
    <property type="term" value="F:serine-type endopeptidase activity"/>
    <property type="evidence" value="ECO:0007669"/>
    <property type="project" value="TreeGrafter"/>
</dbReference>
<dbReference type="EMBL" id="JAIRBA010000045">
    <property type="protein sequence ID" value="MCG2420397.1"/>
    <property type="molecule type" value="Genomic_DNA"/>
</dbReference>
<name>A0A9X1QZS1_9FLAO</name>
<dbReference type="Proteomes" id="UP001139461">
    <property type="component" value="Unassembled WGS sequence"/>
</dbReference>
<evidence type="ECO:0000313" key="4">
    <source>
        <dbReference type="EMBL" id="MCG2420397.1"/>
    </source>
</evidence>
<evidence type="ECO:0000256" key="2">
    <source>
        <dbReference type="SAM" id="SignalP"/>
    </source>
</evidence>
<dbReference type="AlphaFoldDB" id="A0A9X1QZS1"/>
<evidence type="ECO:0000313" key="5">
    <source>
        <dbReference type="Proteomes" id="UP001139461"/>
    </source>
</evidence>
<dbReference type="InterPro" id="IPR011042">
    <property type="entry name" value="6-blade_b-propeller_TolB-like"/>
</dbReference>
<keyword evidence="1" id="KW-0378">Hydrolase</keyword>
<dbReference type="Gene3D" id="2.120.10.30">
    <property type="entry name" value="TolB, C-terminal domain"/>
    <property type="match status" value="1"/>
</dbReference>
<evidence type="ECO:0000259" key="3">
    <source>
        <dbReference type="Pfam" id="PF00326"/>
    </source>
</evidence>
<dbReference type="Gene3D" id="3.40.50.1820">
    <property type="entry name" value="alpha/beta hydrolase"/>
    <property type="match status" value="1"/>
</dbReference>
<keyword evidence="2" id="KW-0732">Signal</keyword>
<reference evidence="4" key="1">
    <citation type="submission" date="2021-09" db="EMBL/GenBank/DDBJ databases">
        <title>Genome of Aequorivita sp. strain F47161.</title>
        <authorList>
            <person name="Wang Y."/>
        </authorList>
    </citation>
    <scope>NUCLEOTIDE SEQUENCE</scope>
    <source>
        <strain evidence="4">F47161</strain>
    </source>
</reference>
<accession>A0A9X1QZS1</accession>